<keyword evidence="3" id="KW-1185">Reference proteome</keyword>
<accession>A0A1D1V0R8</accession>
<sequence>MSQVNSLPSVTTKSYLSTLPILATSAFSLCAMSCARGQPNNWYARAADIQRLASKVASIVMATSDVD</sequence>
<name>A0A1D1V0R8_RAMVA</name>
<dbReference type="Proteomes" id="UP000186922">
    <property type="component" value="Unassembled WGS sequence"/>
</dbReference>
<reference evidence="2 3" key="1">
    <citation type="journal article" date="2016" name="Nat. Commun.">
        <title>Extremotolerant tardigrade genome and improved radiotolerance of human cultured cells by tardigrade-unique protein.</title>
        <authorList>
            <person name="Hashimoto T."/>
            <person name="Horikawa D.D."/>
            <person name="Saito Y."/>
            <person name="Kuwahara H."/>
            <person name="Kozuka-Hata H."/>
            <person name="Shin-I T."/>
            <person name="Minakuchi Y."/>
            <person name="Ohishi K."/>
            <person name="Motoyama A."/>
            <person name="Aizu T."/>
            <person name="Enomoto A."/>
            <person name="Kondo K."/>
            <person name="Tanaka S."/>
            <person name="Hara Y."/>
            <person name="Koshikawa S."/>
            <person name="Sagara H."/>
            <person name="Miura T."/>
            <person name="Yokobori S."/>
            <person name="Miyagawa K."/>
            <person name="Suzuki Y."/>
            <person name="Kubo T."/>
            <person name="Oyama M."/>
            <person name="Kohara Y."/>
            <person name="Fujiyama A."/>
            <person name="Arakawa K."/>
            <person name="Katayama T."/>
            <person name="Toyoda A."/>
            <person name="Kunieda T."/>
        </authorList>
    </citation>
    <scope>NUCLEOTIDE SEQUENCE [LARGE SCALE GENOMIC DNA]</scope>
    <source>
        <strain evidence="2 3">YOKOZUNA-1</strain>
    </source>
</reference>
<dbReference type="EMBL" id="BDGG01000002">
    <property type="protein sequence ID" value="GAU93167.1"/>
    <property type="molecule type" value="Genomic_DNA"/>
</dbReference>
<proteinExistence type="predicted"/>
<evidence type="ECO:0000313" key="2">
    <source>
        <dbReference type="EMBL" id="GAU93167.1"/>
    </source>
</evidence>
<comment type="caution">
    <text evidence="2">The sequence shown here is derived from an EMBL/GenBank/DDBJ whole genome shotgun (WGS) entry which is preliminary data.</text>
</comment>
<keyword evidence="1" id="KW-0472">Membrane</keyword>
<feature type="transmembrane region" description="Helical" evidence="1">
    <location>
        <begin position="15"/>
        <end position="35"/>
    </location>
</feature>
<protein>
    <submittedName>
        <fullName evidence="2">Uncharacterized protein</fullName>
    </submittedName>
</protein>
<evidence type="ECO:0000256" key="1">
    <source>
        <dbReference type="SAM" id="Phobius"/>
    </source>
</evidence>
<keyword evidence="1" id="KW-0812">Transmembrane</keyword>
<organism evidence="2 3">
    <name type="scientific">Ramazzottius varieornatus</name>
    <name type="common">Water bear</name>
    <name type="synonym">Tardigrade</name>
    <dbReference type="NCBI Taxonomy" id="947166"/>
    <lineage>
        <taxon>Eukaryota</taxon>
        <taxon>Metazoa</taxon>
        <taxon>Ecdysozoa</taxon>
        <taxon>Tardigrada</taxon>
        <taxon>Eutardigrada</taxon>
        <taxon>Parachela</taxon>
        <taxon>Hypsibioidea</taxon>
        <taxon>Ramazzottiidae</taxon>
        <taxon>Ramazzottius</taxon>
    </lineage>
</organism>
<gene>
    <name evidence="2" type="primary">RvY_05147-1</name>
    <name evidence="2" type="synonym">RvY_05147.1</name>
    <name evidence="2" type="ORF">RvY_05147</name>
</gene>
<dbReference type="AlphaFoldDB" id="A0A1D1V0R8"/>
<evidence type="ECO:0000313" key="3">
    <source>
        <dbReference type="Proteomes" id="UP000186922"/>
    </source>
</evidence>
<keyword evidence="1" id="KW-1133">Transmembrane helix</keyword>